<dbReference type="WBParaSite" id="JU765_v2.g4834.t1">
    <property type="protein sequence ID" value="JU765_v2.g4834.t1"/>
    <property type="gene ID" value="JU765_v2.g4834"/>
</dbReference>
<accession>A0AC34RA88</accession>
<reference evidence="2" key="1">
    <citation type="submission" date="2022-11" db="UniProtKB">
        <authorList>
            <consortium name="WormBaseParasite"/>
        </authorList>
    </citation>
    <scope>IDENTIFICATION</scope>
</reference>
<proteinExistence type="predicted"/>
<sequence>MTDHISNPGTGRFVADILTPLKDRLAILPGSRDRQNRPIIFFPSTETGANSDDLKNVLQYFYFVTSDDCKKNGFLFILGTKKGSTKQSVKPILRSIQDFFPGTVSAVFIIKQDNFLDKLKLNSSSNKYKFDVHDISMENLTRFIDSSQLLKEFGGNLHYDHEEWIELRRDIERTIQKLTECLEECCDVHNKLVRKRHSQEIGWPSGAGIYDEIETKLLKIDSDKCDEMVKIIIKRILSTSDDNYNSAANLKTPNPDLAYIIPNLNHLVKKVVKGKTELLRKWSEDKIEQDRWKQFKIFETDFLSFKEWIVTNTRLVEEYFSSIGNNLTDLQQLIQQNDEIVNSTENSKINLEHVIKIGKIMIENGNSGKGQVEIMLKELDHRWNYFITKLDQRSKLLTNCLQFRIKTEKFFEMNEIWKEKLNNFPDDLKERNLNVLEEDVKEFDKIGSEIEDVYSEAAHETTLLSETMKMQLGNDVGQSESFKLVVGITQRLAREKRTIQNLFETKKEKYCLKLAYEAFLDETPKVMAWLTEYGEPYLSRKTNIGENIEQARLLTKNHEDFQRISSNTYRNAQHLREAGERLRNIPEYNNSIVNNRLIELQNMIDGFTNRVNQRTEILKLSQMFHLHFKEIMKWYDTLSNRTIEYETVPENDDAVEIMIEKLLHENDATRVAFNTVMSESAQLMKSLKQQHEMFGIDITTMKNHIEQITNEIREFFAGQLDWTV</sequence>
<evidence type="ECO:0000313" key="2">
    <source>
        <dbReference type="WBParaSite" id="JU765_v2.g4834.t1"/>
    </source>
</evidence>
<organism evidence="1 2">
    <name type="scientific">Panagrolaimus sp. JU765</name>
    <dbReference type="NCBI Taxonomy" id="591449"/>
    <lineage>
        <taxon>Eukaryota</taxon>
        <taxon>Metazoa</taxon>
        <taxon>Ecdysozoa</taxon>
        <taxon>Nematoda</taxon>
        <taxon>Chromadorea</taxon>
        <taxon>Rhabditida</taxon>
        <taxon>Tylenchina</taxon>
        <taxon>Panagrolaimomorpha</taxon>
        <taxon>Panagrolaimoidea</taxon>
        <taxon>Panagrolaimidae</taxon>
        <taxon>Panagrolaimus</taxon>
    </lineage>
</organism>
<protein>
    <submittedName>
        <fullName evidence="2">CRAL-TRIO domain-containing protein</fullName>
    </submittedName>
</protein>
<evidence type="ECO:0000313" key="1">
    <source>
        <dbReference type="Proteomes" id="UP000887576"/>
    </source>
</evidence>
<name>A0AC34RA88_9BILA</name>
<dbReference type="Proteomes" id="UP000887576">
    <property type="component" value="Unplaced"/>
</dbReference>